<dbReference type="Proteomes" id="UP000322981">
    <property type="component" value="Unassembled WGS sequence"/>
</dbReference>
<proteinExistence type="predicted"/>
<evidence type="ECO:0000313" key="2">
    <source>
        <dbReference type="EMBL" id="KAA6185093.1"/>
    </source>
</evidence>
<name>A0A5M8FJK4_9GAMM</name>
<accession>A0A5M8FJK4</accession>
<dbReference type="EMBL" id="VWXX01000013">
    <property type="protein sequence ID" value="KAA6185093.1"/>
    <property type="molecule type" value="Genomic_DNA"/>
</dbReference>
<dbReference type="AlphaFoldDB" id="A0A5M8FJK4"/>
<feature type="region of interest" description="Disordered" evidence="1">
    <location>
        <begin position="39"/>
        <end position="69"/>
    </location>
</feature>
<sequence>MTIWVLAADNSRARFFTAEKARSPLTEIRDLVDPQARLHEGDLVTDRDGRDRRAGSPIHGVGSDNSAKDDAADRFAQQVCAELETARVEGAFSKLYVVAAPAFLGLLRKHQSAPLRALVAGETDKNMTTQNTEAIRAQLPDFL</sequence>
<evidence type="ECO:0000313" key="3">
    <source>
        <dbReference type="Proteomes" id="UP000322981"/>
    </source>
</evidence>
<reference evidence="2 3" key="1">
    <citation type="submission" date="2019-09" db="EMBL/GenBank/DDBJ databases">
        <title>Whole-genome sequence of the purple sulfur bacterium Thiohalocapsa marina DSM 19078.</title>
        <authorList>
            <person name="Kyndt J.A."/>
            <person name="Meyer T.E."/>
        </authorList>
    </citation>
    <scope>NUCLEOTIDE SEQUENCE [LARGE SCALE GENOMIC DNA]</scope>
    <source>
        <strain evidence="2 3">DSM 19078</strain>
    </source>
</reference>
<feature type="compositionally biased region" description="Basic and acidic residues" evidence="1">
    <location>
        <begin position="39"/>
        <end position="54"/>
    </location>
</feature>
<evidence type="ECO:0000256" key="1">
    <source>
        <dbReference type="SAM" id="MobiDB-lite"/>
    </source>
</evidence>
<comment type="caution">
    <text evidence="2">The sequence shown here is derived from an EMBL/GenBank/DDBJ whole genome shotgun (WGS) entry which is preliminary data.</text>
</comment>
<gene>
    <name evidence="2" type="ORF">F2Q65_10215</name>
</gene>
<dbReference type="InterPro" id="IPR019291">
    <property type="entry name" value="Host_attachment_protein"/>
</dbReference>
<dbReference type="Pfam" id="PF10116">
    <property type="entry name" value="Host_attach"/>
    <property type="match status" value="1"/>
</dbReference>
<protein>
    <submittedName>
        <fullName evidence="2">Host attachment protein</fullName>
    </submittedName>
</protein>
<dbReference type="RefSeq" id="WP_150093015.1">
    <property type="nucleotide sequence ID" value="NZ_JBFUOH010000048.1"/>
</dbReference>
<keyword evidence="3" id="KW-1185">Reference proteome</keyword>
<dbReference type="OrthoDB" id="329419at2"/>
<organism evidence="2 3">
    <name type="scientific">Thiohalocapsa marina</name>
    <dbReference type="NCBI Taxonomy" id="424902"/>
    <lineage>
        <taxon>Bacteria</taxon>
        <taxon>Pseudomonadati</taxon>
        <taxon>Pseudomonadota</taxon>
        <taxon>Gammaproteobacteria</taxon>
        <taxon>Chromatiales</taxon>
        <taxon>Chromatiaceae</taxon>
        <taxon>Thiohalocapsa</taxon>
    </lineage>
</organism>